<dbReference type="GO" id="GO:0015616">
    <property type="term" value="F:DNA translocase activity"/>
    <property type="evidence" value="ECO:0007669"/>
    <property type="project" value="TreeGrafter"/>
</dbReference>
<dbReference type="SMART" id="SM00487">
    <property type="entry name" value="DEXDc"/>
    <property type="match status" value="1"/>
</dbReference>
<dbReference type="PANTHER" id="PTHR45629:SF7">
    <property type="entry name" value="DNA EXCISION REPAIR PROTEIN ERCC-6-RELATED"/>
    <property type="match status" value="1"/>
</dbReference>
<dbReference type="GO" id="GO:0005524">
    <property type="term" value="F:ATP binding"/>
    <property type="evidence" value="ECO:0007669"/>
    <property type="project" value="InterPro"/>
</dbReference>
<dbReference type="PANTHER" id="PTHR45629">
    <property type="entry name" value="SNF2/RAD54 FAMILY MEMBER"/>
    <property type="match status" value="1"/>
</dbReference>
<dbReference type="InterPro" id="IPR027417">
    <property type="entry name" value="P-loop_NTPase"/>
</dbReference>
<gene>
    <name evidence="7" type="primary">RAD54B</name>
    <name evidence="7" type="ORF">DNF11_0266</name>
</gene>
<dbReference type="InterPro" id="IPR000330">
    <property type="entry name" value="SNF2_N"/>
</dbReference>
<keyword evidence="1" id="KW-0547">Nucleotide-binding</keyword>
<evidence type="ECO:0000259" key="5">
    <source>
        <dbReference type="PROSITE" id="PS51192"/>
    </source>
</evidence>
<dbReference type="EMBL" id="CP033148">
    <property type="protein sequence ID" value="AYO41216.1"/>
    <property type="molecule type" value="Genomic_DNA"/>
</dbReference>
<dbReference type="CDD" id="cd18004">
    <property type="entry name" value="DEXHc_RAD54"/>
    <property type="match status" value="1"/>
</dbReference>
<dbReference type="GO" id="GO:0016787">
    <property type="term" value="F:hydrolase activity"/>
    <property type="evidence" value="ECO:0007669"/>
    <property type="project" value="UniProtKB-KW"/>
</dbReference>
<dbReference type="VEuPathDB" id="FungiDB:DNF11_0266"/>
<name>A0A3G2S0A3_MALR7</name>
<dbReference type="InterPro" id="IPR049730">
    <property type="entry name" value="SNF2/RAD54-like_C"/>
</dbReference>
<dbReference type="CDD" id="cd18793">
    <property type="entry name" value="SF2_C_SNF"/>
    <property type="match status" value="1"/>
</dbReference>
<keyword evidence="8" id="KW-1185">Reference proteome</keyword>
<dbReference type="Gene3D" id="1.20.120.850">
    <property type="entry name" value="SWI2/SNF2 ATPases, N-terminal domain"/>
    <property type="match status" value="1"/>
</dbReference>
<proteinExistence type="predicted"/>
<evidence type="ECO:0000313" key="7">
    <source>
        <dbReference type="EMBL" id="AYO41216.1"/>
    </source>
</evidence>
<dbReference type="STRING" id="425264.A0A3G2S0A3"/>
<dbReference type="InterPro" id="IPR014001">
    <property type="entry name" value="Helicase_ATP-bd"/>
</dbReference>
<dbReference type="Gene3D" id="3.40.50.10810">
    <property type="entry name" value="Tandem AAA-ATPase domain"/>
    <property type="match status" value="1"/>
</dbReference>
<evidence type="ECO:0000256" key="3">
    <source>
        <dbReference type="ARBA" id="ARBA00022840"/>
    </source>
</evidence>
<dbReference type="GO" id="GO:0005634">
    <property type="term" value="C:nucleus"/>
    <property type="evidence" value="ECO:0007669"/>
    <property type="project" value="TreeGrafter"/>
</dbReference>
<dbReference type="PROSITE" id="PS51194">
    <property type="entry name" value="HELICASE_CTER"/>
    <property type="match status" value="1"/>
</dbReference>
<protein>
    <submittedName>
        <fullName evidence="7">DNA repair and recombination protein RAD54B</fullName>
        <ecNumber evidence="7">3.6.4.-</ecNumber>
    </submittedName>
</protein>
<feature type="region of interest" description="Disordered" evidence="4">
    <location>
        <begin position="171"/>
        <end position="199"/>
    </location>
</feature>
<dbReference type="GO" id="GO:0000724">
    <property type="term" value="P:double-strand break repair via homologous recombination"/>
    <property type="evidence" value="ECO:0007669"/>
    <property type="project" value="TreeGrafter"/>
</dbReference>
<evidence type="ECO:0000259" key="6">
    <source>
        <dbReference type="PROSITE" id="PS51194"/>
    </source>
</evidence>
<reference evidence="7 8" key="1">
    <citation type="submission" date="2018-10" db="EMBL/GenBank/DDBJ databases">
        <title>Complete genome sequence of Malassezia restricta CBS 7877.</title>
        <authorList>
            <person name="Morand S.C."/>
            <person name="Bertignac M."/>
            <person name="Iltis A."/>
            <person name="Kolder I."/>
            <person name="Pirovano W."/>
            <person name="Jourdain R."/>
            <person name="Clavaud C."/>
        </authorList>
    </citation>
    <scope>NUCLEOTIDE SEQUENCE [LARGE SCALE GENOMIC DNA]</scope>
    <source>
        <strain evidence="7 8">CBS 7877</strain>
    </source>
</reference>
<feature type="domain" description="Helicase ATP-binding" evidence="5">
    <location>
        <begin position="264"/>
        <end position="438"/>
    </location>
</feature>
<evidence type="ECO:0000256" key="1">
    <source>
        <dbReference type="ARBA" id="ARBA00022741"/>
    </source>
</evidence>
<dbReference type="SMART" id="SM00490">
    <property type="entry name" value="HELICc"/>
    <property type="match status" value="1"/>
</dbReference>
<dbReference type="EC" id="3.6.4.-" evidence="7"/>
<evidence type="ECO:0000256" key="4">
    <source>
        <dbReference type="SAM" id="MobiDB-lite"/>
    </source>
</evidence>
<accession>A0A3G2S0A3</accession>
<organism evidence="7 8">
    <name type="scientific">Malassezia restricta (strain ATCC 96810 / NBRC 103918 / CBS 7877)</name>
    <name type="common">Seborrheic dermatitis infection agent</name>
    <dbReference type="NCBI Taxonomy" id="425264"/>
    <lineage>
        <taxon>Eukaryota</taxon>
        <taxon>Fungi</taxon>
        <taxon>Dikarya</taxon>
        <taxon>Basidiomycota</taxon>
        <taxon>Ustilaginomycotina</taxon>
        <taxon>Malasseziomycetes</taxon>
        <taxon>Malasseziales</taxon>
        <taxon>Malasseziaceae</taxon>
        <taxon>Malassezia</taxon>
    </lineage>
</organism>
<evidence type="ECO:0000256" key="2">
    <source>
        <dbReference type="ARBA" id="ARBA00022801"/>
    </source>
</evidence>
<dbReference type="GO" id="GO:0007131">
    <property type="term" value="P:reciprocal meiotic recombination"/>
    <property type="evidence" value="ECO:0007669"/>
    <property type="project" value="TreeGrafter"/>
</dbReference>
<keyword evidence="3" id="KW-0067">ATP-binding</keyword>
<dbReference type="Pfam" id="PF00271">
    <property type="entry name" value="Helicase_C"/>
    <property type="match status" value="1"/>
</dbReference>
<feature type="region of interest" description="Disordered" evidence="4">
    <location>
        <begin position="1"/>
        <end position="51"/>
    </location>
</feature>
<keyword evidence="2 7" id="KW-0378">Hydrolase</keyword>
<dbReference type="PROSITE" id="PS51192">
    <property type="entry name" value="HELICASE_ATP_BIND_1"/>
    <property type="match status" value="1"/>
</dbReference>
<dbReference type="InterPro" id="IPR001650">
    <property type="entry name" value="Helicase_C-like"/>
</dbReference>
<dbReference type="Gene3D" id="3.40.50.300">
    <property type="entry name" value="P-loop containing nucleotide triphosphate hydrolases"/>
    <property type="match status" value="1"/>
</dbReference>
<feature type="compositionally biased region" description="Polar residues" evidence="4">
    <location>
        <begin position="31"/>
        <end position="44"/>
    </location>
</feature>
<sequence length="936" mass="105600">MATFSSEQAEEKLLSKFHTPVKRKHDDTRSSDVNTTQTGSSATPITPVPLLPSAQEPSYLCQWRAPQTRKHKTWEGDAILILHGNKTTCSLRSAHDGSMLVTNAAFRRQHVHEGDEFYVAGKEIMVERPLTENGMDIVQPQNNGKSTAPIYRNKLSKSGLAARQRPIPASQFYSTPNSSSFSPHNASSGGSILLQEPHPRYNPDVPGSVVFKRPNAKHQELFGRKQPVVDVVLDPDLARILRPHQIEGVKFMYEAVTGISSLEQGHTTPGQGAILADEMGLGKTLQTIALIATLLRQNCYFSNIRPGTVEKVLIVCPLTLVVNWKREFRKWIGRSSIGVLAVEGDGRKEVDRFVSHRQYQVLILGYERLRNCVQELSRAMPGVGLVVCDEGHRLKSKDTKTTKCFDLLPTRRRILLTGTPIQNDLREFYTMVDFVYPGLFDQYSVFKRIFEDPIMRSRQQYCTEETLELGKKRNKALMVITKGIILRRTADILKQYLPPRQEMALFCTMTPIQKVMYGIFSEYVNHQLLLGESQTYLPYITLLRQLCNSPELILPDAEDLARNPGSNDQALVKVTETILQTYTASIDPCLLSGKFLVLHRILSSIRKHTQDRVIIVSNFTSTLNLLQRYCVRQKFPFLRLDGRTKADVRSKMVNEFNSDSGSDHLGKQPFVFLLSSKSGGVGLNLIGANRLILFDSDWNPATDRQAMARIHRDGQLKPCFIYRLLLVGSMDEKIYQRQITKIGLSDSLMSNEAAKDHDVASSSDTFSQEELRDVFGYHPNTTCLTHDLLGCACGGNGKEVQTPAEEPSKVENFTLPGFVSASKLPTENMLNEMHRKRLERQFVGYLHYDFQNHAQSFEFDDILQHVAERQRLSTRTFTSNQDAMLNDMSIDLSQSDHGILQSLVNKHVGYLKTKGVNEANGELSYVFIKPSDIQTQ</sequence>
<dbReference type="FunFam" id="3.40.50.10810:FF:000020">
    <property type="entry name" value="DNA repair and recombination protein RAD54B"/>
    <property type="match status" value="1"/>
</dbReference>
<evidence type="ECO:0000313" key="8">
    <source>
        <dbReference type="Proteomes" id="UP000269793"/>
    </source>
</evidence>
<dbReference type="OrthoDB" id="413460at2759"/>
<dbReference type="Proteomes" id="UP000269793">
    <property type="component" value="Chromosome I"/>
</dbReference>
<dbReference type="InterPro" id="IPR038718">
    <property type="entry name" value="SNF2-like_sf"/>
</dbReference>
<dbReference type="SUPFAM" id="SSF52540">
    <property type="entry name" value="P-loop containing nucleoside triphosphate hydrolases"/>
    <property type="match status" value="2"/>
</dbReference>
<dbReference type="InterPro" id="IPR050496">
    <property type="entry name" value="SNF2_RAD54_helicase_repair"/>
</dbReference>
<dbReference type="AlphaFoldDB" id="A0A3G2S0A3"/>
<feature type="domain" description="Helicase C-terminal" evidence="6">
    <location>
        <begin position="597"/>
        <end position="760"/>
    </location>
</feature>
<dbReference type="Pfam" id="PF00176">
    <property type="entry name" value="SNF2-rel_dom"/>
    <property type="match status" value="1"/>
</dbReference>
<feature type="compositionally biased region" description="Low complexity" evidence="4">
    <location>
        <begin position="176"/>
        <end position="191"/>
    </location>
</feature>